<comment type="caution">
    <text evidence="2">The sequence shown here is derived from an EMBL/GenBank/DDBJ whole genome shotgun (WGS) entry which is preliminary data.</text>
</comment>
<evidence type="ECO:0000256" key="1">
    <source>
        <dbReference type="SAM" id="SignalP"/>
    </source>
</evidence>
<evidence type="ECO:0000313" key="2">
    <source>
        <dbReference type="EMBL" id="MDA5399371.1"/>
    </source>
</evidence>
<proteinExistence type="predicted"/>
<sequence>MSRLIALFGAAVLFLSPGLAAAQQAGQPVPAAPTISYEYVQQASSMTFDGTTLTLRGVAPSTIFFSDRPYRTAGQVSTGQFAELWKAPGGAFSVTPPNAAVSVLGNVSDAPAIVELTSADMDGVELKYGVKIISGKLPESADNVALFVDHGPRPSSERNVGYYPYHPVPGPYCYHAPQAPECHYHPYHPYHPYYPPYPYHPYYYPGAAFAAGAAVGAAAANANQPQTYIYPIPAGPIPAHCYINSAHTRMICSVPIN</sequence>
<organism evidence="2 3">
    <name type="scientific">Hoeflea prorocentri</name>
    <dbReference type="NCBI Taxonomy" id="1922333"/>
    <lineage>
        <taxon>Bacteria</taxon>
        <taxon>Pseudomonadati</taxon>
        <taxon>Pseudomonadota</taxon>
        <taxon>Alphaproteobacteria</taxon>
        <taxon>Hyphomicrobiales</taxon>
        <taxon>Rhizobiaceae</taxon>
        <taxon>Hoeflea</taxon>
    </lineage>
</organism>
<keyword evidence="1" id="KW-0732">Signal</keyword>
<reference evidence="2" key="1">
    <citation type="submission" date="2022-11" db="EMBL/GenBank/DDBJ databases">
        <title>Draft genome sequence of Hoeflea poritis E7-10 and Hoeflea prorocentri PM5-8, separated from scleractinian coral Porites lutea and marine dinoflagellate.</title>
        <authorList>
            <person name="Zhang G."/>
            <person name="Wei Q."/>
            <person name="Cai L."/>
        </authorList>
    </citation>
    <scope>NUCLEOTIDE SEQUENCE</scope>
    <source>
        <strain evidence="2">PM5-8</strain>
    </source>
</reference>
<dbReference type="AlphaFoldDB" id="A0A9X3ZI78"/>
<gene>
    <name evidence="2" type="ORF">OQ273_12375</name>
</gene>
<keyword evidence="3" id="KW-1185">Reference proteome</keyword>
<evidence type="ECO:0000313" key="3">
    <source>
        <dbReference type="Proteomes" id="UP001151234"/>
    </source>
</evidence>
<feature type="chain" id="PRO_5040798138" evidence="1">
    <location>
        <begin position="22"/>
        <end position="257"/>
    </location>
</feature>
<name>A0A9X3ZI78_9HYPH</name>
<protein>
    <submittedName>
        <fullName evidence="2">Uncharacterized protein</fullName>
    </submittedName>
</protein>
<dbReference type="RefSeq" id="WP_267990809.1">
    <property type="nucleotide sequence ID" value="NZ_JAPJZI010000001.1"/>
</dbReference>
<dbReference type="EMBL" id="JAPJZI010000001">
    <property type="protein sequence ID" value="MDA5399371.1"/>
    <property type="molecule type" value="Genomic_DNA"/>
</dbReference>
<dbReference type="Proteomes" id="UP001151234">
    <property type="component" value="Unassembled WGS sequence"/>
</dbReference>
<accession>A0A9X3ZI78</accession>
<feature type="signal peptide" evidence="1">
    <location>
        <begin position="1"/>
        <end position="21"/>
    </location>
</feature>